<evidence type="ECO:0000313" key="2">
    <source>
        <dbReference type="Proteomes" id="UP000292564"/>
    </source>
</evidence>
<dbReference type="AlphaFoldDB" id="A0A4Q7ZTZ5"/>
<dbReference type="Proteomes" id="UP000292564">
    <property type="component" value="Unassembled WGS sequence"/>
</dbReference>
<accession>A0A4Q7ZTZ5</accession>
<name>A0A4Q7ZTZ5_9ACTN</name>
<reference evidence="1 2" key="1">
    <citation type="submission" date="2019-02" db="EMBL/GenBank/DDBJ databases">
        <title>Sequencing the genomes of 1000 actinobacteria strains.</title>
        <authorList>
            <person name="Klenk H.-P."/>
        </authorList>
    </citation>
    <scope>NUCLEOTIDE SEQUENCE [LARGE SCALE GENOMIC DNA]</scope>
    <source>
        <strain evidence="1 2">DSM 45162</strain>
    </source>
</reference>
<gene>
    <name evidence="1" type="ORF">EV385_5966</name>
</gene>
<comment type="caution">
    <text evidence="1">The sequence shown here is derived from an EMBL/GenBank/DDBJ whole genome shotgun (WGS) entry which is preliminary data.</text>
</comment>
<organism evidence="1 2">
    <name type="scientific">Krasilnikovia cinnamomea</name>
    <dbReference type="NCBI Taxonomy" id="349313"/>
    <lineage>
        <taxon>Bacteria</taxon>
        <taxon>Bacillati</taxon>
        <taxon>Actinomycetota</taxon>
        <taxon>Actinomycetes</taxon>
        <taxon>Micromonosporales</taxon>
        <taxon>Micromonosporaceae</taxon>
        <taxon>Krasilnikovia</taxon>
    </lineage>
</organism>
<protein>
    <submittedName>
        <fullName evidence="1">Uncharacterized protein</fullName>
    </submittedName>
</protein>
<dbReference type="RefSeq" id="WP_278045015.1">
    <property type="nucleotide sequence ID" value="NZ_SHKY01000001.1"/>
</dbReference>
<evidence type="ECO:0000313" key="1">
    <source>
        <dbReference type="EMBL" id="RZU54029.1"/>
    </source>
</evidence>
<keyword evidence="2" id="KW-1185">Reference proteome</keyword>
<dbReference type="EMBL" id="SHKY01000001">
    <property type="protein sequence ID" value="RZU54029.1"/>
    <property type="molecule type" value="Genomic_DNA"/>
</dbReference>
<sequence length="42" mass="4965">MIRDRSHADREEDPSYGRRWQVIDAGMINDCLREISGRRMTA</sequence>
<proteinExistence type="predicted"/>